<evidence type="ECO:0000313" key="5">
    <source>
        <dbReference type="Proteomes" id="UP000681155"/>
    </source>
</evidence>
<dbReference type="EMBL" id="CP075566">
    <property type="protein sequence ID" value="QVW26974.1"/>
    <property type="molecule type" value="Genomic_DNA"/>
</dbReference>
<gene>
    <name evidence="4" type="ORF">KJF94_22255</name>
</gene>
<reference evidence="4 5" key="1">
    <citation type="submission" date="2021-05" db="EMBL/GenBank/DDBJ databases">
        <title>Complete genome of the cytokinin-producing biocontrol strain Pseudomonas fluorescens G20-18.</title>
        <authorList>
            <person name="Nielsen T.K."/>
            <person name="Mekureyaw M.F."/>
            <person name="Hansen L.H."/>
            <person name="Nicolaisen M.H."/>
            <person name="Roitsch T.G."/>
            <person name="Hennessy R.C."/>
        </authorList>
    </citation>
    <scope>NUCLEOTIDE SEQUENCE [LARGE SCALE GENOMIC DNA]</scope>
    <source>
        <strain evidence="4 5">G20-18</strain>
    </source>
</reference>
<dbReference type="Pfam" id="PF00534">
    <property type="entry name" value="Glycos_transf_1"/>
    <property type="match status" value="1"/>
</dbReference>
<dbReference type="SUPFAM" id="SSF53756">
    <property type="entry name" value="UDP-Glycosyltransferase/glycogen phosphorylase"/>
    <property type="match status" value="1"/>
</dbReference>
<name>A0ABX8F753_9PSED</name>
<evidence type="ECO:0000313" key="4">
    <source>
        <dbReference type="EMBL" id="QVW26974.1"/>
    </source>
</evidence>
<organism evidence="4 5">
    <name type="scientific">Pseudomonas hormoni</name>
    <dbReference type="NCBI Taxonomy" id="3093767"/>
    <lineage>
        <taxon>Bacteria</taxon>
        <taxon>Pseudomonadati</taxon>
        <taxon>Pseudomonadota</taxon>
        <taxon>Gammaproteobacteria</taxon>
        <taxon>Pseudomonadales</taxon>
        <taxon>Pseudomonadaceae</taxon>
        <taxon>Pseudomonas</taxon>
    </lineage>
</organism>
<feature type="domain" description="Glycosyl transferase family 1" evidence="2">
    <location>
        <begin position="175"/>
        <end position="346"/>
    </location>
</feature>
<keyword evidence="1" id="KW-0812">Transmembrane</keyword>
<feature type="domain" description="Glycosyltransferase subfamily 4-like N-terminal" evidence="3">
    <location>
        <begin position="2"/>
        <end position="143"/>
    </location>
</feature>
<dbReference type="CDD" id="cd03801">
    <property type="entry name" value="GT4_PimA-like"/>
    <property type="match status" value="1"/>
</dbReference>
<feature type="transmembrane region" description="Helical" evidence="1">
    <location>
        <begin position="51"/>
        <end position="72"/>
    </location>
</feature>
<proteinExistence type="predicted"/>
<dbReference type="InterPro" id="IPR001296">
    <property type="entry name" value="Glyco_trans_1"/>
</dbReference>
<dbReference type="InterPro" id="IPR028098">
    <property type="entry name" value="Glyco_trans_4-like_N"/>
</dbReference>
<accession>A0ABX8F753</accession>
<dbReference type="Pfam" id="PF13579">
    <property type="entry name" value="Glyco_trans_4_4"/>
    <property type="match status" value="1"/>
</dbReference>
<protein>
    <submittedName>
        <fullName evidence="4">Glycosyltransferase family 4 protein</fullName>
    </submittedName>
</protein>
<keyword evidence="5" id="KW-1185">Reference proteome</keyword>
<evidence type="ECO:0000256" key="1">
    <source>
        <dbReference type="SAM" id="Phobius"/>
    </source>
</evidence>
<sequence>MLRGAGVRGTVLTPAGPVCQSFAEAGLQVEAVRGLSQFDNTRYGYYRKVRWLILLRELFLLPFSLLGLWRLRREPFDLIHVNEVTLLPLAVVAKWMLRVPLVVHVRSLQRKPGAGLRTRWVNALLRRYANAVVAIDHTVAATLEPNLPLSIIHNGLKVAGQIPASEPRGDDEVVRVGFLGVLIPLKGIFELVEAMRILKGRGVRIECLVAGENARQLSGFKAWVLGKFGFARDMRAELEALIRRECLEEQVKLLGFVSDVRTLYPQLDILCFPSHLDAAGRPVFEAAFYSVPSVVAVTDPVPDALVHEVTGLAVPTPDPTLIADALQRMAEAPLWRRQLGTQARSWAEHTFSIEANAVRMLDLYRHILSSQASR</sequence>
<keyword evidence="1" id="KW-1133">Transmembrane helix</keyword>
<dbReference type="Gene3D" id="3.40.50.2000">
    <property type="entry name" value="Glycogen Phosphorylase B"/>
    <property type="match status" value="2"/>
</dbReference>
<dbReference type="PANTHER" id="PTHR12526:SF637">
    <property type="entry name" value="GLYCOSYLTRANSFERASE EPSF-RELATED"/>
    <property type="match status" value="1"/>
</dbReference>
<dbReference type="PANTHER" id="PTHR12526">
    <property type="entry name" value="GLYCOSYLTRANSFERASE"/>
    <property type="match status" value="1"/>
</dbReference>
<keyword evidence="1" id="KW-0472">Membrane</keyword>
<evidence type="ECO:0000259" key="3">
    <source>
        <dbReference type="Pfam" id="PF13579"/>
    </source>
</evidence>
<evidence type="ECO:0000259" key="2">
    <source>
        <dbReference type="Pfam" id="PF00534"/>
    </source>
</evidence>
<dbReference type="Proteomes" id="UP000681155">
    <property type="component" value="Chromosome"/>
</dbReference>